<dbReference type="Proteomes" id="UP000323946">
    <property type="component" value="Unassembled WGS sequence"/>
</dbReference>
<name>A0A5M7C379_SACHI</name>
<accession>A0A5M7C379</accession>
<feature type="transmembrane region" description="Helical" evidence="6">
    <location>
        <begin position="200"/>
        <end position="222"/>
    </location>
</feature>
<evidence type="ECO:0000256" key="6">
    <source>
        <dbReference type="SAM" id="Phobius"/>
    </source>
</evidence>
<feature type="transmembrane region" description="Helical" evidence="6">
    <location>
        <begin position="308"/>
        <end position="327"/>
    </location>
</feature>
<feature type="transmembrane region" description="Helical" evidence="6">
    <location>
        <begin position="333"/>
        <end position="350"/>
    </location>
</feature>
<evidence type="ECO:0000256" key="3">
    <source>
        <dbReference type="ARBA" id="ARBA00022692"/>
    </source>
</evidence>
<dbReference type="AlphaFoldDB" id="A0A5M7C379"/>
<dbReference type="PANTHER" id="PTHR43124">
    <property type="entry name" value="PURINE EFFLUX PUMP PBUE"/>
    <property type="match status" value="1"/>
</dbReference>
<evidence type="ECO:0000256" key="4">
    <source>
        <dbReference type="ARBA" id="ARBA00022989"/>
    </source>
</evidence>
<dbReference type="OrthoDB" id="9814237at2"/>
<feature type="transmembrane region" description="Helical" evidence="6">
    <location>
        <begin position="275"/>
        <end position="296"/>
    </location>
</feature>
<feature type="transmembrane region" description="Helical" evidence="6">
    <location>
        <begin position="362"/>
        <end position="389"/>
    </location>
</feature>
<evidence type="ECO:0000259" key="7">
    <source>
        <dbReference type="PROSITE" id="PS50850"/>
    </source>
</evidence>
<evidence type="ECO:0000313" key="8">
    <source>
        <dbReference type="EMBL" id="KAA5836866.1"/>
    </source>
</evidence>
<comment type="caution">
    <text evidence="8">The sequence shown here is derived from an EMBL/GenBank/DDBJ whole genome shotgun (WGS) entry which is preliminary data.</text>
</comment>
<keyword evidence="5 6" id="KW-0472">Membrane</keyword>
<dbReference type="InterPro" id="IPR036259">
    <property type="entry name" value="MFS_trans_sf"/>
</dbReference>
<reference evidence="8 9" key="1">
    <citation type="submission" date="2019-09" db="EMBL/GenBank/DDBJ databases">
        <title>Draft genome sequence of the thermophilic Saccharopolyspora hirsuta VKM Ac-666T.</title>
        <authorList>
            <person name="Lobastova T.G."/>
            <person name="Fokina V."/>
            <person name="Bragin E.Y."/>
            <person name="Shtratnikova V.Y."/>
            <person name="Starodumova I.P."/>
            <person name="Tarlachkov S.V."/>
            <person name="Donova M.V."/>
        </authorList>
    </citation>
    <scope>NUCLEOTIDE SEQUENCE [LARGE SCALE GENOMIC DNA]</scope>
    <source>
        <strain evidence="8 9">VKM Ac-666</strain>
    </source>
</reference>
<proteinExistence type="predicted"/>
<dbReference type="GO" id="GO:0005886">
    <property type="term" value="C:plasma membrane"/>
    <property type="evidence" value="ECO:0007669"/>
    <property type="project" value="UniProtKB-SubCell"/>
</dbReference>
<feature type="transmembrane region" description="Helical" evidence="6">
    <location>
        <begin position="46"/>
        <end position="66"/>
    </location>
</feature>
<feature type="transmembrane region" description="Helical" evidence="6">
    <location>
        <begin position="172"/>
        <end position="194"/>
    </location>
</feature>
<keyword evidence="2" id="KW-1003">Cell membrane</keyword>
<feature type="transmembrane region" description="Helical" evidence="6">
    <location>
        <begin position="242"/>
        <end position="263"/>
    </location>
</feature>
<keyword evidence="4 6" id="KW-1133">Transmembrane helix</keyword>
<evidence type="ECO:0000313" key="9">
    <source>
        <dbReference type="Proteomes" id="UP000323946"/>
    </source>
</evidence>
<dbReference type="PANTHER" id="PTHR43124:SF10">
    <property type="entry name" value="PURINE EFFLUX PUMP PBUE"/>
    <property type="match status" value="1"/>
</dbReference>
<dbReference type="Pfam" id="PF07690">
    <property type="entry name" value="MFS_1"/>
    <property type="match status" value="1"/>
</dbReference>
<dbReference type="GO" id="GO:0022857">
    <property type="term" value="F:transmembrane transporter activity"/>
    <property type="evidence" value="ECO:0007669"/>
    <property type="project" value="InterPro"/>
</dbReference>
<dbReference type="InterPro" id="IPR020846">
    <property type="entry name" value="MFS_dom"/>
</dbReference>
<dbReference type="PROSITE" id="PS50850">
    <property type="entry name" value="MFS"/>
    <property type="match status" value="1"/>
</dbReference>
<evidence type="ECO:0000256" key="5">
    <source>
        <dbReference type="ARBA" id="ARBA00023136"/>
    </source>
</evidence>
<dbReference type="CDD" id="cd17324">
    <property type="entry name" value="MFS_NepI_like"/>
    <property type="match status" value="1"/>
</dbReference>
<feature type="transmembrane region" description="Helical" evidence="6">
    <location>
        <begin position="78"/>
        <end position="99"/>
    </location>
</feature>
<dbReference type="SUPFAM" id="SSF103473">
    <property type="entry name" value="MFS general substrate transporter"/>
    <property type="match status" value="1"/>
</dbReference>
<feature type="domain" description="Major facilitator superfamily (MFS) profile" evidence="7">
    <location>
        <begin position="45"/>
        <end position="412"/>
    </location>
</feature>
<gene>
    <name evidence="8" type="ORF">F1721_03185</name>
</gene>
<feature type="transmembrane region" description="Helical" evidence="6">
    <location>
        <begin position="395"/>
        <end position="414"/>
    </location>
</feature>
<evidence type="ECO:0000256" key="2">
    <source>
        <dbReference type="ARBA" id="ARBA00022475"/>
    </source>
</evidence>
<organism evidence="8 9">
    <name type="scientific">Saccharopolyspora hirsuta</name>
    <dbReference type="NCBI Taxonomy" id="1837"/>
    <lineage>
        <taxon>Bacteria</taxon>
        <taxon>Bacillati</taxon>
        <taxon>Actinomycetota</taxon>
        <taxon>Actinomycetes</taxon>
        <taxon>Pseudonocardiales</taxon>
        <taxon>Pseudonocardiaceae</taxon>
        <taxon>Saccharopolyspora</taxon>
    </lineage>
</organism>
<comment type="subcellular location">
    <subcellularLocation>
        <location evidence="1">Cell membrane</location>
        <topology evidence="1">Multi-pass membrane protein</topology>
    </subcellularLocation>
</comment>
<feature type="transmembrane region" description="Helical" evidence="6">
    <location>
        <begin position="140"/>
        <end position="160"/>
    </location>
</feature>
<dbReference type="EMBL" id="VWPH01000002">
    <property type="protein sequence ID" value="KAA5836866.1"/>
    <property type="molecule type" value="Genomic_DNA"/>
</dbReference>
<protein>
    <submittedName>
        <fullName evidence="8">MFS transporter</fullName>
    </submittedName>
</protein>
<feature type="transmembrane region" description="Helical" evidence="6">
    <location>
        <begin position="111"/>
        <end position="134"/>
    </location>
</feature>
<sequence length="421" mass="42785">MPTRYPTLRQNGNDRYRPPTWKRSVPFWGVPLTTTAEPATRVPFRVAVLALGTFAVGTDAFVVAGVLPEISTDLGVGIAQAGQLVTVFAIAYAVLSPILATLTGTWSRRAVLLTALAVFVLGNIATALAPSYAAVLATRVIAAAGASMFTPIAGAAAASLAPESQRARAISLVVLGLTVSTALGVPLGTLLGSVTSWRGTMWFVAALGAAAGVGVALLLPTIPAPPAAGLRERLAPLRNGKITAILLTTVAFFIGIFIVNTYISVIVKPATGDDGALLAVLLFLSGVAGTVGNLVSGGWTDRFGARRVIAVAMVLALVNCLLMPITAETMVGAVPAVLLFGLTAWSVTVPQQHRLIEAAPSATSLVISLNASGGYLGSSLAGVIGAAALEVSPTALPLVAAVFIVIGLAASELAQRIGARS</sequence>
<keyword evidence="9" id="KW-1185">Reference proteome</keyword>
<dbReference type="Gene3D" id="1.20.1250.20">
    <property type="entry name" value="MFS general substrate transporter like domains"/>
    <property type="match status" value="2"/>
</dbReference>
<evidence type="ECO:0000256" key="1">
    <source>
        <dbReference type="ARBA" id="ARBA00004651"/>
    </source>
</evidence>
<keyword evidence="3 6" id="KW-0812">Transmembrane</keyword>
<dbReference type="InterPro" id="IPR050189">
    <property type="entry name" value="MFS_Efflux_Transporters"/>
</dbReference>
<dbReference type="InterPro" id="IPR011701">
    <property type="entry name" value="MFS"/>
</dbReference>